<keyword evidence="1" id="KW-1133">Transmembrane helix</keyword>
<dbReference type="EMBL" id="MN739945">
    <property type="protein sequence ID" value="QHT79095.1"/>
    <property type="molecule type" value="Genomic_DNA"/>
</dbReference>
<evidence type="ECO:0000313" key="2">
    <source>
        <dbReference type="EMBL" id="QHT79095.1"/>
    </source>
</evidence>
<feature type="transmembrane region" description="Helical" evidence="1">
    <location>
        <begin position="6"/>
        <end position="23"/>
    </location>
</feature>
<keyword evidence="1" id="KW-0472">Membrane</keyword>
<reference evidence="2" key="1">
    <citation type="journal article" date="2020" name="Nature">
        <title>Giant virus diversity and host interactions through global metagenomics.</title>
        <authorList>
            <person name="Schulz F."/>
            <person name="Roux S."/>
            <person name="Paez-Espino D."/>
            <person name="Jungbluth S."/>
            <person name="Walsh D.A."/>
            <person name="Denef V.J."/>
            <person name="McMahon K.D."/>
            <person name="Konstantinidis K.T."/>
            <person name="Eloe-Fadrosh E.A."/>
            <person name="Kyrpides N.C."/>
            <person name="Woyke T."/>
        </authorList>
    </citation>
    <scope>NUCLEOTIDE SEQUENCE</scope>
    <source>
        <strain evidence="2">GVMAG-M-3300023179-97</strain>
    </source>
</reference>
<protein>
    <submittedName>
        <fullName evidence="2">Uncharacterized protein</fullName>
    </submittedName>
</protein>
<proteinExistence type="predicted"/>
<sequence length="73" mass="8007">MSYIMWSSFALLMIAITLSFVIVKYEHFIASPDDQRCGIDQNPCPFGTYCANGYCIGNTPPALPSNTGLPVFP</sequence>
<evidence type="ECO:0000256" key="1">
    <source>
        <dbReference type="SAM" id="Phobius"/>
    </source>
</evidence>
<name>A0A6C0HG12_9ZZZZ</name>
<organism evidence="2">
    <name type="scientific">viral metagenome</name>
    <dbReference type="NCBI Taxonomy" id="1070528"/>
    <lineage>
        <taxon>unclassified sequences</taxon>
        <taxon>metagenomes</taxon>
        <taxon>organismal metagenomes</taxon>
    </lineage>
</organism>
<dbReference type="AlphaFoldDB" id="A0A6C0HG12"/>
<keyword evidence="1" id="KW-0812">Transmembrane</keyword>
<accession>A0A6C0HG12</accession>